<feature type="non-terminal residue" evidence="2">
    <location>
        <position position="1"/>
    </location>
</feature>
<reference evidence="3" key="1">
    <citation type="submission" date="2022-10" db="EMBL/GenBank/DDBJ databases">
        <title>Genome assembly of Pristionchus species.</title>
        <authorList>
            <person name="Yoshida K."/>
            <person name="Sommer R.J."/>
        </authorList>
    </citation>
    <scope>NUCLEOTIDE SEQUENCE [LARGE SCALE GENOMIC DNA]</scope>
    <source>
        <strain evidence="3">RS5460</strain>
    </source>
</reference>
<dbReference type="Proteomes" id="UP001328107">
    <property type="component" value="Unassembled WGS sequence"/>
</dbReference>
<dbReference type="GO" id="GO:0005615">
    <property type="term" value="C:extracellular space"/>
    <property type="evidence" value="ECO:0007669"/>
    <property type="project" value="TreeGrafter"/>
</dbReference>
<organism evidence="2 3">
    <name type="scientific">Pristionchus mayeri</name>
    <dbReference type="NCBI Taxonomy" id="1317129"/>
    <lineage>
        <taxon>Eukaryota</taxon>
        <taxon>Metazoa</taxon>
        <taxon>Ecdysozoa</taxon>
        <taxon>Nematoda</taxon>
        <taxon>Chromadorea</taxon>
        <taxon>Rhabditida</taxon>
        <taxon>Rhabditina</taxon>
        <taxon>Diplogasteromorpha</taxon>
        <taxon>Diplogasteroidea</taxon>
        <taxon>Neodiplogasteridae</taxon>
        <taxon>Pristionchus</taxon>
    </lineage>
</organism>
<name>A0AAN5CVJ8_9BILA</name>
<sequence>ASLRRSRPSARAVSHFLLSFRQSIPSSANSLLMQFGQFLSHDVTQNGLNSFCNCTTRDPECANIRISSAEQSRRSMGCIPLTRAVPVCGTGRGAVAREQFNEN</sequence>
<keyword evidence="1" id="KW-0560">Oxidoreductase</keyword>
<evidence type="ECO:0008006" key="4">
    <source>
        <dbReference type="Google" id="ProtNLM"/>
    </source>
</evidence>
<dbReference type="GO" id="GO:0006979">
    <property type="term" value="P:response to oxidative stress"/>
    <property type="evidence" value="ECO:0007669"/>
    <property type="project" value="InterPro"/>
</dbReference>
<dbReference type="EMBL" id="BTRK01000005">
    <property type="protein sequence ID" value="GMR51816.1"/>
    <property type="molecule type" value="Genomic_DNA"/>
</dbReference>
<gene>
    <name evidence="2" type="ORF">PMAYCL1PPCAC_22012</name>
</gene>
<evidence type="ECO:0000256" key="1">
    <source>
        <dbReference type="ARBA" id="ARBA00022559"/>
    </source>
</evidence>
<dbReference type="AlphaFoldDB" id="A0AAN5CVJ8"/>
<proteinExistence type="predicted"/>
<keyword evidence="1" id="KW-0575">Peroxidase</keyword>
<dbReference type="PANTHER" id="PTHR11475:SF22">
    <property type="entry name" value="PEROXIDASE SKPO-1"/>
    <property type="match status" value="1"/>
</dbReference>
<keyword evidence="3" id="KW-1185">Reference proteome</keyword>
<feature type="non-terminal residue" evidence="2">
    <location>
        <position position="103"/>
    </location>
</feature>
<dbReference type="PROSITE" id="PS50292">
    <property type="entry name" value="PEROXIDASE_3"/>
    <property type="match status" value="1"/>
</dbReference>
<dbReference type="SUPFAM" id="SSF48113">
    <property type="entry name" value="Heme-dependent peroxidases"/>
    <property type="match status" value="1"/>
</dbReference>
<dbReference type="GO" id="GO:0004601">
    <property type="term" value="F:peroxidase activity"/>
    <property type="evidence" value="ECO:0007669"/>
    <property type="project" value="UniProtKB-KW"/>
</dbReference>
<dbReference type="InterPro" id="IPR010255">
    <property type="entry name" value="Haem_peroxidase_sf"/>
</dbReference>
<dbReference type="Gene3D" id="1.10.640.10">
    <property type="entry name" value="Haem peroxidase domain superfamily, animal type"/>
    <property type="match status" value="1"/>
</dbReference>
<evidence type="ECO:0000313" key="3">
    <source>
        <dbReference type="Proteomes" id="UP001328107"/>
    </source>
</evidence>
<dbReference type="PANTHER" id="PTHR11475">
    <property type="entry name" value="OXIDASE/PEROXIDASE"/>
    <property type="match status" value="1"/>
</dbReference>
<accession>A0AAN5CVJ8</accession>
<dbReference type="InterPro" id="IPR037120">
    <property type="entry name" value="Haem_peroxidase_sf_animal"/>
</dbReference>
<evidence type="ECO:0000313" key="2">
    <source>
        <dbReference type="EMBL" id="GMR51816.1"/>
    </source>
</evidence>
<comment type="caution">
    <text evidence="2">The sequence shown here is derived from an EMBL/GenBank/DDBJ whole genome shotgun (WGS) entry which is preliminary data.</text>
</comment>
<protein>
    <recommendedName>
        <fullName evidence="4">Peroxidase</fullName>
    </recommendedName>
</protein>
<dbReference type="InterPro" id="IPR019791">
    <property type="entry name" value="Haem_peroxidase_animal"/>
</dbReference>
<dbReference type="GO" id="GO:0020037">
    <property type="term" value="F:heme binding"/>
    <property type="evidence" value="ECO:0007669"/>
    <property type="project" value="InterPro"/>
</dbReference>
<dbReference type="Pfam" id="PF03098">
    <property type="entry name" value="An_peroxidase"/>
    <property type="match status" value="1"/>
</dbReference>